<accession>A0A015IV99</accession>
<sequence>MVTVLQIDKFTDLFLQCKVFAYILKKIRWFLVFLIFVLFASAHSLMVLLSDTLTDNGANTFTGFYQSLKNSWSMLLNNYSSLEPWTNNYLLDIFMIVFSLSTAIVLFNILIAIISDSYKITCKKAHTIWVMELVELMAEFELCDKIMPMFRIPSPTTVIYRASAEDVDEWATKLEKEKILIPWEDDYEFKIAKSKLEEVVNKLEVINDKLENGEKILSEISKKIKEMKKR</sequence>
<evidence type="ECO:0000256" key="2">
    <source>
        <dbReference type="SAM" id="Coils"/>
    </source>
</evidence>
<organism evidence="4 5">
    <name type="scientific">Rhizophagus irregularis (strain DAOM 197198w)</name>
    <name type="common">Glomus intraradices</name>
    <dbReference type="NCBI Taxonomy" id="1432141"/>
    <lineage>
        <taxon>Eukaryota</taxon>
        <taxon>Fungi</taxon>
        <taxon>Fungi incertae sedis</taxon>
        <taxon>Mucoromycota</taxon>
        <taxon>Glomeromycotina</taxon>
        <taxon>Glomeromycetes</taxon>
        <taxon>Glomerales</taxon>
        <taxon>Glomeraceae</taxon>
        <taxon>Rhizophagus</taxon>
    </lineage>
</organism>
<keyword evidence="2" id="KW-0175">Coiled coil</keyword>
<feature type="transmembrane region" description="Helical" evidence="3">
    <location>
        <begin position="29"/>
        <end position="49"/>
    </location>
</feature>
<dbReference type="AlphaFoldDB" id="A0A015IV99"/>
<evidence type="ECO:0000313" key="5">
    <source>
        <dbReference type="Proteomes" id="UP000022910"/>
    </source>
</evidence>
<dbReference type="EMBL" id="JEMT01026988">
    <property type="protein sequence ID" value="EXX58170.1"/>
    <property type="molecule type" value="Genomic_DNA"/>
</dbReference>
<protein>
    <recommendedName>
        <fullName evidence="6">Ion transport domain-containing protein</fullName>
    </recommendedName>
</protein>
<keyword evidence="1" id="KW-0677">Repeat</keyword>
<dbReference type="GO" id="GO:0005886">
    <property type="term" value="C:plasma membrane"/>
    <property type="evidence" value="ECO:0007669"/>
    <property type="project" value="TreeGrafter"/>
</dbReference>
<reference evidence="4 5" key="1">
    <citation type="submission" date="2014-02" db="EMBL/GenBank/DDBJ databases">
        <title>Single nucleus genome sequencing reveals high similarity among nuclei of an endomycorrhizal fungus.</title>
        <authorList>
            <person name="Lin K."/>
            <person name="Geurts R."/>
            <person name="Zhang Z."/>
            <person name="Limpens E."/>
            <person name="Saunders D.G."/>
            <person name="Mu D."/>
            <person name="Pang E."/>
            <person name="Cao H."/>
            <person name="Cha H."/>
            <person name="Lin T."/>
            <person name="Zhou Q."/>
            <person name="Shang Y."/>
            <person name="Li Y."/>
            <person name="Ivanov S."/>
            <person name="Sharma T."/>
            <person name="Velzen R.V."/>
            <person name="Ruijter N.D."/>
            <person name="Aanen D.K."/>
            <person name="Win J."/>
            <person name="Kamoun S."/>
            <person name="Bisseling T."/>
            <person name="Huang S."/>
        </authorList>
    </citation>
    <scope>NUCLEOTIDE SEQUENCE [LARGE SCALE GENOMIC DNA]</scope>
    <source>
        <strain evidence="5">DAOM197198w</strain>
    </source>
</reference>
<dbReference type="GO" id="GO:0098703">
    <property type="term" value="P:calcium ion import across plasma membrane"/>
    <property type="evidence" value="ECO:0007669"/>
    <property type="project" value="TreeGrafter"/>
</dbReference>
<keyword evidence="5" id="KW-1185">Reference proteome</keyword>
<evidence type="ECO:0008006" key="6">
    <source>
        <dbReference type="Google" id="ProtNLM"/>
    </source>
</evidence>
<name>A0A015IV99_RHIIW</name>
<evidence type="ECO:0000313" key="4">
    <source>
        <dbReference type="EMBL" id="EXX58170.1"/>
    </source>
</evidence>
<feature type="transmembrane region" description="Helical" evidence="3">
    <location>
        <begin position="89"/>
        <end position="114"/>
    </location>
</feature>
<dbReference type="PANTHER" id="PTHR10582">
    <property type="entry name" value="TRANSIENT RECEPTOR POTENTIAL ION CHANNEL PROTEIN"/>
    <property type="match status" value="1"/>
</dbReference>
<keyword evidence="3" id="KW-1133">Transmembrane helix</keyword>
<keyword evidence="3" id="KW-0812">Transmembrane</keyword>
<proteinExistence type="predicted"/>
<dbReference type="PANTHER" id="PTHR10582:SF2">
    <property type="entry name" value="INACTIVE"/>
    <property type="match status" value="1"/>
</dbReference>
<comment type="caution">
    <text evidence="4">The sequence shown here is derived from an EMBL/GenBank/DDBJ whole genome shotgun (WGS) entry which is preliminary data.</text>
</comment>
<dbReference type="HOGENOM" id="CLU_1205326_0_0_1"/>
<evidence type="ECO:0000256" key="1">
    <source>
        <dbReference type="ARBA" id="ARBA00022737"/>
    </source>
</evidence>
<dbReference type="Proteomes" id="UP000022910">
    <property type="component" value="Unassembled WGS sequence"/>
</dbReference>
<keyword evidence="3" id="KW-0472">Membrane</keyword>
<gene>
    <name evidence="4" type="ORF">RirG_200310</name>
</gene>
<dbReference type="OrthoDB" id="310870at2759"/>
<feature type="coiled-coil region" evidence="2">
    <location>
        <begin position="193"/>
        <end position="230"/>
    </location>
</feature>
<evidence type="ECO:0000256" key="3">
    <source>
        <dbReference type="SAM" id="Phobius"/>
    </source>
</evidence>
<dbReference type="GO" id="GO:0005216">
    <property type="term" value="F:monoatomic ion channel activity"/>
    <property type="evidence" value="ECO:0007669"/>
    <property type="project" value="InterPro"/>
</dbReference>
<dbReference type="InterPro" id="IPR024862">
    <property type="entry name" value="TRPV"/>
</dbReference>
<dbReference type="STRING" id="1432141.A0A015IV99"/>